<evidence type="ECO:0000256" key="1">
    <source>
        <dbReference type="SAM" id="MobiDB-lite"/>
    </source>
</evidence>
<proteinExistence type="predicted"/>
<dbReference type="EMBL" id="DRWX01000016">
    <property type="protein sequence ID" value="HHM95660.1"/>
    <property type="molecule type" value="Genomic_DNA"/>
</dbReference>
<feature type="compositionally biased region" description="Basic and acidic residues" evidence="1">
    <location>
        <begin position="90"/>
        <end position="117"/>
    </location>
</feature>
<dbReference type="AlphaFoldDB" id="A0A7C5VX72"/>
<feature type="region of interest" description="Disordered" evidence="1">
    <location>
        <begin position="83"/>
        <end position="117"/>
    </location>
</feature>
<accession>A0A7C5VX72</accession>
<protein>
    <submittedName>
        <fullName evidence="2">Uncharacterized protein</fullName>
    </submittedName>
</protein>
<evidence type="ECO:0000313" key="2">
    <source>
        <dbReference type="EMBL" id="HHM95660.1"/>
    </source>
</evidence>
<reference evidence="2" key="1">
    <citation type="journal article" date="2020" name="mSystems">
        <title>Genome- and Community-Level Interaction Insights into Carbon Utilization and Element Cycling Functions of Hydrothermarchaeota in Hydrothermal Sediment.</title>
        <authorList>
            <person name="Zhou Z."/>
            <person name="Liu Y."/>
            <person name="Xu W."/>
            <person name="Pan J."/>
            <person name="Luo Z.H."/>
            <person name="Li M."/>
        </authorList>
    </citation>
    <scope>NUCLEOTIDE SEQUENCE [LARGE SCALE GENOMIC DNA]</scope>
    <source>
        <strain evidence="2">SpSt-1065</strain>
    </source>
</reference>
<gene>
    <name evidence="2" type="ORF">ENM21_00355</name>
</gene>
<organism evidence="2">
    <name type="scientific">Thermomicrobium roseum</name>
    <dbReference type="NCBI Taxonomy" id="500"/>
    <lineage>
        <taxon>Bacteria</taxon>
        <taxon>Pseudomonadati</taxon>
        <taxon>Thermomicrobiota</taxon>
        <taxon>Thermomicrobia</taxon>
        <taxon>Thermomicrobiales</taxon>
        <taxon>Thermomicrobiaceae</taxon>
        <taxon>Thermomicrobium</taxon>
    </lineage>
</organism>
<name>A0A7C5VX72_THERO</name>
<sequence>MYLTDALQRIRQRLVENRARPETLGLVDRVLATAERAGGEQAQVRSLLELVRRLMRTPEANSNVAIYDDLAVLEEQLAQQAAQAAAARAQQEERPLPKPKKYYRELKERERRKPGQS</sequence>
<comment type="caution">
    <text evidence="2">The sequence shown here is derived from an EMBL/GenBank/DDBJ whole genome shotgun (WGS) entry which is preliminary data.</text>
</comment>